<feature type="compositionally biased region" description="Gly residues" evidence="1">
    <location>
        <begin position="181"/>
        <end position="197"/>
    </location>
</feature>
<keyword evidence="3" id="KW-1185">Reference proteome</keyword>
<dbReference type="RefSeq" id="XP_072623988.1">
    <property type="nucleotide sequence ID" value="XM_072767887.1"/>
</dbReference>
<evidence type="ECO:0000313" key="3">
    <source>
        <dbReference type="Proteomes" id="UP001652641"/>
    </source>
</evidence>
<evidence type="ECO:0008006" key="5">
    <source>
        <dbReference type="Google" id="ProtNLM"/>
    </source>
</evidence>
<reference evidence="4" key="1">
    <citation type="submission" date="2025-08" db="UniProtKB">
        <authorList>
            <consortium name="RefSeq"/>
        </authorList>
    </citation>
    <scope>IDENTIFICATION</scope>
    <source>
        <tissue evidence="4">Cell line</tissue>
    </source>
</reference>
<organism evidence="3 4">
    <name type="scientific">Vulpes vulpes</name>
    <name type="common">Red fox</name>
    <dbReference type="NCBI Taxonomy" id="9627"/>
    <lineage>
        <taxon>Eukaryota</taxon>
        <taxon>Metazoa</taxon>
        <taxon>Chordata</taxon>
        <taxon>Craniata</taxon>
        <taxon>Vertebrata</taxon>
        <taxon>Euteleostomi</taxon>
        <taxon>Mammalia</taxon>
        <taxon>Eutheria</taxon>
        <taxon>Laurasiatheria</taxon>
        <taxon>Carnivora</taxon>
        <taxon>Caniformia</taxon>
        <taxon>Canidae</taxon>
        <taxon>Vulpes</taxon>
    </lineage>
</organism>
<accession>A0ABM5BAB8</accession>
<sequence length="316" mass="32614">MVMRLRCNGRRPVVPILAMATTGKRGSFYSTITHTPGRCRRAAAAASQNGGAHRGDSGRLLGPILWEARDLSTWNTSAEDAIGVWRFCSRAGAEGKRVSAFNGKCPRRLFPPRFLFCFVFTIFIVSKGAPAAAGVTVTKGRRESGGRLLGATCRRRGSAAPARPVPPCRPGGSPAPLGPPRGAGAGAGAGATRGGSGRLRLRLRLSRATRAARLSGSLEAPEPAAASVARVRVAGSGRSRPAGSRGAAGPDGGDARSPGPDAGRAPVAPRSRPRAAAEGAGLGAEARTRRSSSARRDVGKSLEKGRVEDTEESVNK</sequence>
<evidence type="ECO:0000256" key="2">
    <source>
        <dbReference type="SAM" id="Phobius"/>
    </source>
</evidence>
<dbReference type="GeneID" id="112921065"/>
<keyword evidence="2" id="KW-0812">Transmembrane</keyword>
<dbReference type="Proteomes" id="UP001652641">
    <property type="component" value="Chromosome 8"/>
</dbReference>
<keyword evidence="2" id="KW-1133">Transmembrane helix</keyword>
<keyword evidence="2" id="KW-0472">Membrane</keyword>
<feature type="compositionally biased region" description="Basic and acidic residues" evidence="1">
    <location>
        <begin position="294"/>
        <end position="316"/>
    </location>
</feature>
<gene>
    <name evidence="4" type="primary">LOC112921065</name>
</gene>
<protein>
    <recommendedName>
        <fullName evidence="5">Collagen alpha-1(I) chain-like</fullName>
    </recommendedName>
</protein>
<evidence type="ECO:0000313" key="4">
    <source>
        <dbReference type="RefSeq" id="XP_072623988.1"/>
    </source>
</evidence>
<feature type="transmembrane region" description="Helical" evidence="2">
    <location>
        <begin position="114"/>
        <end position="133"/>
    </location>
</feature>
<evidence type="ECO:0000256" key="1">
    <source>
        <dbReference type="SAM" id="MobiDB-lite"/>
    </source>
</evidence>
<name>A0ABM5BAB8_VULVU</name>
<feature type="region of interest" description="Disordered" evidence="1">
    <location>
        <begin position="213"/>
        <end position="316"/>
    </location>
</feature>
<feature type="region of interest" description="Disordered" evidence="1">
    <location>
        <begin position="153"/>
        <end position="201"/>
    </location>
</feature>
<feature type="compositionally biased region" description="Low complexity" evidence="1">
    <location>
        <begin position="213"/>
        <end position="248"/>
    </location>
</feature>
<feature type="compositionally biased region" description="Low complexity" evidence="1">
    <location>
        <begin position="255"/>
        <end position="285"/>
    </location>
</feature>
<proteinExistence type="predicted"/>